<evidence type="ECO:0000313" key="1">
    <source>
        <dbReference type="EMBL" id="ABG98749.1"/>
    </source>
</evidence>
<organism evidence="1 2">
    <name type="scientific">Rhodococcus jostii (strain RHA1)</name>
    <dbReference type="NCBI Taxonomy" id="101510"/>
    <lineage>
        <taxon>Bacteria</taxon>
        <taxon>Bacillati</taxon>
        <taxon>Actinomycetota</taxon>
        <taxon>Actinomycetes</taxon>
        <taxon>Mycobacteriales</taxon>
        <taxon>Nocardiaceae</taxon>
        <taxon>Rhodococcus</taxon>
    </lineage>
</organism>
<dbReference type="EMBL" id="CP000431">
    <property type="protein sequence ID" value="ABG98749.1"/>
    <property type="molecule type" value="Genomic_DNA"/>
</dbReference>
<sequence length="86" mass="9985">MSARPDFLASVDTFGDDCQWCRAVTELRIWARCLVSRPRTRVRFRPRREIRDEIVREVWLRDDIPTLSDRHSTERASGAAGVKRGG</sequence>
<name>Q0S137_RHOJR</name>
<dbReference type="KEGG" id="rha:RHA1_ro06983"/>
<reference evidence="2" key="1">
    <citation type="journal article" date="2006" name="Proc. Natl. Acad. Sci. U.S.A.">
        <title>The complete genome of Rhodococcus sp. RHA1 provides insights into a catabolic powerhouse.</title>
        <authorList>
            <person name="McLeod M.P."/>
            <person name="Warren R.L."/>
            <person name="Hsiao W.W.L."/>
            <person name="Araki N."/>
            <person name="Myhre M."/>
            <person name="Fernandes C."/>
            <person name="Miyazawa D."/>
            <person name="Wong W."/>
            <person name="Lillquist A.L."/>
            <person name="Wang D."/>
            <person name="Dosanjh M."/>
            <person name="Hara H."/>
            <person name="Petrescu A."/>
            <person name="Morin R.D."/>
            <person name="Yang G."/>
            <person name="Stott J.M."/>
            <person name="Schein J.E."/>
            <person name="Shin H."/>
            <person name="Smailus D."/>
            <person name="Siddiqui A.S."/>
            <person name="Marra M.A."/>
            <person name="Jones S.J.M."/>
            <person name="Holt R."/>
            <person name="Brinkman F.S.L."/>
            <person name="Miyauchi K."/>
            <person name="Fukuda M."/>
            <person name="Davies J.E."/>
            <person name="Mohn W.W."/>
            <person name="Eltis L.D."/>
        </authorList>
    </citation>
    <scope>NUCLEOTIDE SEQUENCE [LARGE SCALE GENOMIC DNA]</scope>
    <source>
        <strain evidence="2">RHA1</strain>
    </source>
</reference>
<proteinExistence type="predicted"/>
<evidence type="ECO:0000313" key="2">
    <source>
        <dbReference type="Proteomes" id="UP000008710"/>
    </source>
</evidence>
<dbReference type="AlphaFoldDB" id="Q0S137"/>
<gene>
    <name evidence="1" type="ordered locus">RHA1_ro06983</name>
</gene>
<dbReference type="Proteomes" id="UP000008710">
    <property type="component" value="Chromosome"/>
</dbReference>
<protein>
    <submittedName>
        <fullName evidence="1">Uncharacterized protein</fullName>
    </submittedName>
</protein>
<accession>Q0S137</accession>
<dbReference type="HOGENOM" id="CLU_2495824_0_0_11"/>